<protein>
    <recommendedName>
        <fullName evidence="3">Adenylate kinase</fullName>
    </recommendedName>
</protein>
<proteinExistence type="predicted"/>
<dbReference type="RefSeq" id="WP_165642460.1">
    <property type="nucleotide sequence ID" value="NZ_JAAITT010000033.1"/>
</dbReference>
<dbReference type="PANTHER" id="PTHR37816">
    <property type="entry name" value="YALI0E33011P"/>
    <property type="match status" value="1"/>
</dbReference>
<dbReference type="PANTHER" id="PTHR37816:SF2">
    <property type="entry name" value="DNA TOPOLOGY MODULATION PROTEIN FLAR-RELATED PROTEIN"/>
    <property type="match status" value="1"/>
</dbReference>
<dbReference type="EMBL" id="JAAITT010000033">
    <property type="protein sequence ID" value="NSJ51004.1"/>
    <property type="molecule type" value="Genomic_DNA"/>
</dbReference>
<gene>
    <name evidence="1" type="ORF">G5B36_20150</name>
</gene>
<sequence>MKKHIHIFGASGSGTITISQKVCGYTGYSHFDSDSYFWLPTPGPFTVTRGRGDYAALMDRDLNSSPHWVLSGSVTGWYDELVSVFDLIVFVYVPTDIRVERLRRREAERYGDAILPGNSRHQASAEFIEWASAYDSGTRSGRSLSKHEAWLKTAACPVLRIVNLELDGHSANRKSGMAYPMPYRSNI</sequence>
<evidence type="ECO:0008006" key="3">
    <source>
        <dbReference type="Google" id="ProtNLM"/>
    </source>
</evidence>
<accession>A0ABX2HNL3</accession>
<organism evidence="1 2">
    <name type="scientific">Enterocloster aldenensis</name>
    <dbReference type="NCBI Taxonomy" id="358742"/>
    <lineage>
        <taxon>Bacteria</taxon>
        <taxon>Bacillati</taxon>
        <taxon>Bacillota</taxon>
        <taxon>Clostridia</taxon>
        <taxon>Lachnospirales</taxon>
        <taxon>Lachnospiraceae</taxon>
        <taxon>Enterocloster</taxon>
    </lineage>
</organism>
<name>A0ABX2HNL3_9FIRM</name>
<dbReference type="SUPFAM" id="SSF52540">
    <property type="entry name" value="P-loop containing nucleoside triphosphate hydrolases"/>
    <property type="match status" value="1"/>
</dbReference>
<reference evidence="1 2" key="1">
    <citation type="journal article" date="2020" name="Cell Host Microbe">
        <title>Functional and Genomic Variation between Human-Derived Isolates of Lachnospiraceae Reveals Inter- and Intra-Species Diversity.</title>
        <authorList>
            <person name="Sorbara M.T."/>
            <person name="Littmann E.R."/>
            <person name="Fontana E."/>
            <person name="Moody T.U."/>
            <person name="Kohout C.E."/>
            <person name="Gjonbalaj M."/>
            <person name="Eaton V."/>
            <person name="Seok R."/>
            <person name="Leiner I.M."/>
            <person name="Pamer E.G."/>
        </authorList>
    </citation>
    <scope>NUCLEOTIDE SEQUENCE [LARGE SCALE GENOMIC DNA]</scope>
    <source>
        <strain evidence="1 2">MSK.1.17</strain>
    </source>
</reference>
<comment type="caution">
    <text evidence="1">The sequence shown here is derived from an EMBL/GenBank/DDBJ whole genome shotgun (WGS) entry which is preliminary data.</text>
</comment>
<evidence type="ECO:0000313" key="1">
    <source>
        <dbReference type="EMBL" id="NSJ51004.1"/>
    </source>
</evidence>
<dbReference type="NCBIfam" id="NF004861">
    <property type="entry name" value="PRK06217.1"/>
    <property type="match status" value="1"/>
</dbReference>
<dbReference type="Gene3D" id="3.40.50.300">
    <property type="entry name" value="P-loop containing nucleotide triphosphate hydrolases"/>
    <property type="match status" value="1"/>
</dbReference>
<dbReference type="InterPro" id="IPR052922">
    <property type="entry name" value="Cytidylate_Kinase-2"/>
</dbReference>
<dbReference type="Proteomes" id="UP000669239">
    <property type="component" value="Unassembled WGS sequence"/>
</dbReference>
<evidence type="ECO:0000313" key="2">
    <source>
        <dbReference type="Proteomes" id="UP000669239"/>
    </source>
</evidence>
<dbReference type="InterPro" id="IPR027417">
    <property type="entry name" value="P-loop_NTPase"/>
</dbReference>
<keyword evidence="2" id="KW-1185">Reference proteome</keyword>